<dbReference type="GO" id="GO:0005834">
    <property type="term" value="C:heterotrimeric G-protein complex"/>
    <property type="evidence" value="ECO:0007669"/>
    <property type="project" value="TreeGrafter"/>
</dbReference>
<protein>
    <recommendedName>
        <fullName evidence="10">G-alpha-domain-containing protein</fullName>
    </recommendedName>
</protein>
<proteinExistence type="predicted"/>
<keyword evidence="3 5" id="KW-0342">GTP-binding</keyword>
<evidence type="ECO:0000313" key="8">
    <source>
        <dbReference type="EMBL" id="KJA18533.1"/>
    </source>
</evidence>
<dbReference type="OMA" id="IIFPVSC"/>
<feature type="binding site" evidence="5">
    <location>
        <begin position="504"/>
        <end position="507"/>
    </location>
    <ligand>
        <name>GTP</name>
        <dbReference type="ChEBI" id="CHEBI:37565"/>
    </ligand>
</feature>
<organism evidence="8 9">
    <name type="scientific">Hypholoma sublateritium (strain FD-334 SS-4)</name>
    <dbReference type="NCBI Taxonomy" id="945553"/>
    <lineage>
        <taxon>Eukaryota</taxon>
        <taxon>Fungi</taxon>
        <taxon>Dikarya</taxon>
        <taxon>Basidiomycota</taxon>
        <taxon>Agaricomycotina</taxon>
        <taxon>Agaricomycetes</taxon>
        <taxon>Agaricomycetidae</taxon>
        <taxon>Agaricales</taxon>
        <taxon>Agaricineae</taxon>
        <taxon>Strophariaceae</taxon>
        <taxon>Hypholoma</taxon>
    </lineage>
</organism>
<feature type="region of interest" description="Disordered" evidence="7">
    <location>
        <begin position="303"/>
        <end position="339"/>
    </location>
</feature>
<dbReference type="GO" id="GO:0046872">
    <property type="term" value="F:metal ion binding"/>
    <property type="evidence" value="ECO:0007669"/>
    <property type="project" value="UniProtKB-KW"/>
</dbReference>
<keyword evidence="4" id="KW-0807">Transducer</keyword>
<dbReference type="AlphaFoldDB" id="A0A0D2M5R8"/>
<feature type="compositionally biased region" description="Polar residues" evidence="7">
    <location>
        <begin position="315"/>
        <end position="326"/>
    </location>
</feature>
<evidence type="ECO:0000256" key="5">
    <source>
        <dbReference type="PIRSR" id="PIRSR601019-1"/>
    </source>
</evidence>
<dbReference type="GO" id="GO:0001664">
    <property type="term" value="F:G protein-coupled receptor binding"/>
    <property type="evidence" value="ECO:0007669"/>
    <property type="project" value="TreeGrafter"/>
</dbReference>
<evidence type="ECO:0000256" key="6">
    <source>
        <dbReference type="PIRSR" id="PIRSR601019-2"/>
    </source>
</evidence>
<evidence type="ECO:0000256" key="3">
    <source>
        <dbReference type="ARBA" id="ARBA00023134"/>
    </source>
</evidence>
<dbReference type="Pfam" id="PF00503">
    <property type="entry name" value="G-alpha"/>
    <property type="match status" value="2"/>
</dbReference>
<dbReference type="InterPro" id="IPR027417">
    <property type="entry name" value="P-loop_NTPase"/>
</dbReference>
<evidence type="ECO:0000256" key="1">
    <source>
        <dbReference type="ARBA" id="ARBA00022723"/>
    </source>
</evidence>
<name>A0A0D2M5R8_HYPSF</name>
<evidence type="ECO:0000256" key="4">
    <source>
        <dbReference type="ARBA" id="ARBA00023224"/>
    </source>
</evidence>
<feature type="compositionally biased region" description="Low complexity" evidence="7">
    <location>
        <begin position="235"/>
        <end position="244"/>
    </location>
</feature>
<dbReference type="GO" id="GO:0003924">
    <property type="term" value="F:GTPase activity"/>
    <property type="evidence" value="ECO:0007669"/>
    <property type="project" value="InterPro"/>
</dbReference>
<feature type="binding site" evidence="6">
    <location>
        <position position="403"/>
    </location>
    <ligand>
        <name>Mg(2+)</name>
        <dbReference type="ChEBI" id="CHEBI:18420"/>
    </ligand>
</feature>
<dbReference type="SMART" id="SM00275">
    <property type="entry name" value="G_alpha"/>
    <property type="match status" value="1"/>
</dbReference>
<dbReference type="GO" id="GO:0005737">
    <property type="term" value="C:cytoplasm"/>
    <property type="evidence" value="ECO:0007669"/>
    <property type="project" value="TreeGrafter"/>
</dbReference>
<reference evidence="9" key="1">
    <citation type="submission" date="2014-04" db="EMBL/GenBank/DDBJ databases">
        <title>Evolutionary Origins and Diversification of the Mycorrhizal Mutualists.</title>
        <authorList>
            <consortium name="DOE Joint Genome Institute"/>
            <consortium name="Mycorrhizal Genomics Consortium"/>
            <person name="Kohler A."/>
            <person name="Kuo A."/>
            <person name="Nagy L.G."/>
            <person name="Floudas D."/>
            <person name="Copeland A."/>
            <person name="Barry K.W."/>
            <person name="Cichocki N."/>
            <person name="Veneault-Fourrey C."/>
            <person name="LaButti K."/>
            <person name="Lindquist E.A."/>
            <person name="Lipzen A."/>
            <person name="Lundell T."/>
            <person name="Morin E."/>
            <person name="Murat C."/>
            <person name="Riley R."/>
            <person name="Ohm R."/>
            <person name="Sun H."/>
            <person name="Tunlid A."/>
            <person name="Henrissat B."/>
            <person name="Grigoriev I.V."/>
            <person name="Hibbett D.S."/>
            <person name="Martin F."/>
        </authorList>
    </citation>
    <scope>NUCLEOTIDE SEQUENCE [LARGE SCALE GENOMIC DNA]</scope>
    <source>
        <strain evidence="9">FD-334 SS-4</strain>
    </source>
</reference>
<dbReference type="GO" id="GO:0007188">
    <property type="term" value="P:adenylate cyclase-modulating G protein-coupled receptor signaling pathway"/>
    <property type="evidence" value="ECO:0007669"/>
    <property type="project" value="TreeGrafter"/>
</dbReference>
<dbReference type="STRING" id="945553.A0A0D2M5R8"/>
<sequence length="593" mass="65784">MGTTDTPDPFAIFHAPPPNETAGERVAREEREAAARKVSDRIDEELKQEKARLKRQKVIRVLLLGQSESGKSTTLKNFRYQYARAEWNAERSAWRAVIQLNVVRSVMSVLDAVQAQLDGVHAGVEDGAPTPTVLTFSGGPDGSETPSSPRAGHISMASGLGSPTVQTAHRTSSFKHPLASPGPMTPTFGKGFTTHQSEALLQTYTTLHDRLECLHAVELELMRRLGEGGTEDYGSESGSLLGVLGKDDEVQSDAADDEPRGRDMNMQGRNASRSRTPVGGGSRVRREWGVHYLHEALVRSASSRSLKGKAPVRNGSANNGRSSQDTAPRASGDEEEDEPTRILADCREAMQSLWADEGVRAVLKRRKVRVEERAGFFLDDLARIATLDYTPSDADVVRARLRTLGVQEYKLQFNAPTGGFAFGGIGSDFQQDWILYDVGGSRTIRHAWVPYFDNIQAIIFPVSCFDERLTEDQKVNRLEDSFLLFRKICASKLLARATIILFLNKCDLLKRKLRAGVKVREYLPSFGDRKNEPAVVVKYLREKFREVLKENSPEQRSSYFYATSVVDTSATANTITAVKDSIVQNYLKRADFL</sequence>
<feature type="region of interest" description="Disordered" evidence="7">
    <location>
        <begin position="1"/>
        <end position="25"/>
    </location>
</feature>
<dbReference type="PANTHER" id="PTHR10218:SF360">
    <property type="entry name" value="GUANINE NUCLEOTIDE-BINDING PROTEIN SUBUNIT ALPHA HOMOLOG"/>
    <property type="match status" value="1"/>
</dbReference>
<dbReference type="Proteomes" id="UP000054270">
    <property type="component" value="Unassembled WGS sequence"/>
</dbReference>
<dbReference type="Gene3D" id="3.40.50.300">
    <property type="entry name" value="P-loop containing nucleotide triphosphate hydrolases"/>
    <property type="match status" value="2"/>
</dbReference>
<dbReference type="PRINTS" id="PR00318">
    <property type="entry name" value="GPROTEINA"/>
</dbReference>
<keyword evidence="6" id="KW-0460">Magnesium</keyword>
<dbReference type="SUPFAM" id="SSF47895">
    <property type="entry name" value="Transducin (alpha subunit), insertion domain"/>
    <property type="match status" value="1"/>
</dbReference>
<dbReference type="OrthoDB" id="5817230at2759"/>
<dbReference type="GO" id="GO:0005525">
    <property type="term" value="F:GTP binding"/>
    <property type="evidence" value="ECO:0007669"/>
    <property type="project" value="UniProtKB-KW"/>
</dbReference>
<gene>
    <name evidence="8" type="ORF">HYPSUDRAFT_144937</name>
</gene>
<evidence type="ECO:0008006" key="10">
    <source>
        <dbReference type="Google" id="ProtNLM"/>
    </source>
</evidence>
<dbReference type="FunFam" id="3.40.50.300:FF:000692">
    <property type="entry name" value="Guanine nucleotide-binding protein subunit alpha"/>
    <property type="match status" value="1"/>
</dbReference>
<keyword evidence="1 6" id="KW-0479">Metal-binding</keyword>
<dbReference type="SUPFAM" id="SSF52540">
    <property type="entry name" value="P-loop containing nucleoside triphosphate hydrolases"/>
    <property type="match status" value="1"/>
</dbReference>
<evidence type="ECO:0000256" key="2">
    <source>
        <dbReference type="ARBA" id="ARBA00022741"/>
    </source>
</evidence>
<dbReference type="GO" id="GO:0031683">
    <property type="term" value="F:G-protein beta/gamma-subunit complex binding"/>
    <property type="evidence" value="ECO:0007669"/>
    <property type="project" value="InterPro"/>
</dbReference>
<keyword evidence="9" id="KW-1185">Reference proteome</keyword>
<evidence type="ECO:0000256" key="7">
    <source>
        <dbReference type="SAM" id="MobiDB-lite"/>
    </source>
</evidence>
<accession>A0A0D2M5R8</accession>
<dbReference type="InterPro" id="IPR001019">
    <property type="entry name" value="Gprotein_alpha_su"/>
</dbReference>
<feature type="region of interest" description="Disordered" evidence="7">
    <location>
        <begin position="228"/>
        <end position="283"/>
    </location>
</feature>
<dbReference type="EMBL" id="KN817588">
    <property type="protein sequence ID" value="KJA18533.1"/>
    <property type="molecule type" value="Genomic_DNA"/>
</dbReference>
<evidence type="ECO:0000313" key="9">
    <source>
        <dbReference type="Proteomes" id="UP000054270"/>
    </source>
</evidence>
<dbReference type="PROSITE" id="PS51882">
    <property type="entry name" value="G_ALPHA"/>
    <property type="match status" value="1"/>
</dbReference>
<dbReference type="PANTHER" id="PTHR10218">
    <property type="entry name" value="GTP-BINDING PROTEIN ALPHA SUBUNIT"/>
    <property type="match status" value="1"/>
</dbReference>
<dbReference type="InterPro" id="IPR011025">
    <property type="entry name" value="GproteinA_insert"/>
</dbReference>
<keyword evidence="2 5" id="KW-0547">Nucleotide-binding</keyword>
<dbReference type="Gene3D" id="1.10.400.10">
    <property type="entry name" value="GI Alpha 1, domain 2-like"/>
    <property type="match status" value="1"/>
</dbReference>